<dbReference type="PRINTS" id="PR00081">
    <property type="entry name" value="GDHRDH"/>
</dbReference>
<dbReference type="Gene3D" id="3.40.50.720">
    <property type="entry name" value="NAD(P)-binding Rossmann-like Domain"/>
    <property type="match status" value="1"/>
</dbReference>
<accession>A0A5C3KLB5</accession>
<name>A0A5C3KLB5_COPMA</name>
<dbReference type="GO" id="GO:0048038">
    <property type="term" value="F:quinone binding"/>
    <property type="evidence" value="ECO:0007669"/>
    <property type="project" value="TreeGrafter"/>
</dbReference>
<dbReference type="AlphaFoldDB" id="A0A5C3KLB5"/>
<dbReference type="STRING" id="230819.A0A5C3KLB5"/>
<evidence type="ECO:0000256" key="2">
    <source>
        <dbReference type="RuleBase" id="RU000363"/>
    </source>
</evidence>
<evidence type="ECO:0000313" key="4">
    <source>
        <dbReference type="Proteomes" id="UP000307440"/>
    </source>
</evidence>
<dbReference type="PANTHER" id="PTHR42760">
    <property type="entry name" value="SHORT-CHAIN DEHYDROGENASES/REDUCTASES FAMILY MEMBER"/>
    <property type="match status" value="1"/>
</dbReference>
<comment type="similarity">
    <text evidence="1 2">Belongs to the short-chain dehydrogenases/reductases (SDR) family.</text>
</comment>
<gene>
    <name evidence="3" type="ORF">FA15DRAFT_682410</name>
</gene>
<organism evidence="3 4">
    <name type="scientific">Coprinopsis marcescibilis</name>
    <name type="common">Agaric fungus</name>
    <name type="synonym">Psathyrella marcescibilis</name>
    <dbReference type="NCBI Taxonomy" id="230819"/>
    <lineage>
        <taxon>Eukaryota</taxon>
        <taxon>Fungi</taxon>
        <taxon>Dikarya</taxon>
        <taxon>Basidiomycota</taxon>
        <taxon>Agaricomycotina</taxon>
        <taxon>Agaricomycetes</taxon>
        <taxon>Agaricomycetidae</taxon>
        <taxon>Agaricales</taxon>
        <taxon>Agaricineae</taxon>
        <taxon>Psathyrellaceae</taxon>
        <taxon>Coprinopsis</taxon>
    </lineage>
</organism>
<dbReference type="SUPFAM" id="SSF51735">
    <property type="entry name" value="NAD(P)-binding Rossmann-fold domains"/>
    <property type="match status" value="1"/>
</dbReference>
<dbReference type="FunFam" id="3.40.50.720:FF:000084">
    <property type="entry name" value="Short-chain dehydrogenase reductase"/>
    <property type="match status" value="1"/>
</dbReference>
<dbReference type="Proteomes" id="UP000307440">
    <property type="component" value="Unassembled WGS sequence"/>
</dbReference>
<sequence length="259" mass="26504">MSRSLSGKVAIVTGASAGIGLATVQAFLDAGAYVLGVDLSPPPTAVPQSDTFQFNQVNLTEPTAAAAIVSAAQKAFPQSGRIDILVNNAGIMDLNAGVATVTDETWEKVIAVNLTAPVKLMREVVNVMKAQGGGSIVNVSSKAGQSGAAAGVAYTASKHGLVGATKNTAWLYKDDGIRCNAICPGAVQTNIADSLDRSKFDIESVMRLQPVLATHINLATGEGSSPPERCAHAILFLASDFASGITGAVLPVDNGWSVI</sequence>
<evidence type="ECO:0000313" key="3">
    <source>
        <dbReference type="EMBL" id="TFK20723.1"/>
    </source>
</evidence>
<proteinExistence type="inferred from homology"/>
<keyword evidence="4" id="KW-1185">Reference proteome</keyword>
<reference evidence="3 4" key="1">
    <citation type="journal article" date="2019" name="Nat. Ecol. Evol.">
        <title>Megaphylogeny resolves global patterns of mushroom evolution.</title>
        <authorList>
            <person name="Varga T."/>
            <person name="Krizsan K."/>
            <person name="Foldi C."/>
            <person name="Dima B."/>
            <person name="Sanchez-Garcia M."/>
            <person name="Sanchez-Ramirez S."/>
            <person name="Szollosi G.J."/>
            <person name="Szarkandi J.G."/>
            <person name="Papp V."/>
            <person name="Albert L."/>
            <person name="Andreopoulos W."/>
            <person name="Angelini C."/>
            <person name="Antonin V."/>
            <person name="Barry K.W."/>
            <person name="Bougher N.L."/>
            <person name="Buchanan P."/>
            <person name="Buyck B."/>
            <person name="Bense V."/>
            <person name="Catcheside P."/>
            <person name="Chovatia M."/>
            <person name="Cooper J."/>
            <person name="Damon W."/>
            <person name="Desjardin D."/>
            <person name="Finy P."/>
            <person name="Geml J."/>
            <person name="Haridas S."/>
            <person name="Hughes K."/>
            <person name="Justo A."/>
            <person name="Karasinski D."/>
            <person name="Kautmanova I."/>
            <person name="Kiss B."/>
            <person name="Kocsube S."/>
            <person name="Kotiranta H."/>
            <person name="LaButti K.M."/>
            <person name="Lechner B.E."/>
            <person name="Liimatainen K."/>
            <person name="Lipzen A."/>
            <person name="Lukacs Z."/>
            <person name="Mihaltcheva S."/>
            <person name="Morgado L.N."/>
            <person name="Niskanen T."/>
            <person name="Noordeloos M.E."/>
            <person name="Ohm R.A."/>
            <person name="Ortiz-Santana B."/>
            <person name="Ovrebo C."/>
            <person name="Racz N."/>
            <person name="Riley R."/>
            <person name="Savchenko A."/>
            <person name="Shiryaev A."/>
            <person name="Soop K."/>
            <person name="Spirin V."/>
            <person name="Szebenyi C."/>
            <person name="Tomsovsky M."/>
            <person name="Tulloss R.E."/>
            <person name="Uehling J."/>
            <person name="Grigoriev I.V."/>
            <person name="Vagvolgyi C."/>
            <person name="Papp T."/>
            <person name="Martin F.M."/>
            <person name="Miettinen O."/>
            <person name="Hibbett D.S."/>
            <person name="Nagy L.G."/>
        </authorList>
    </citation>
    <scope>NUCLEOTIDE SEQUENCE [LARGE SCALE GENOMIC DNA]</scope>
    <source>
        <strain evidence="3 4">CBS 121175</strain>
    </source>
</reference>
<dbReference type="PRINTS" id="PR00080">
    <property type="entry name" value="SDRFAMILY"/>
</dbReference>
<dbReference type="OrthoDB" id="47007at2759"/>
<dbReference type="GO" id="GO:0016616">
    <property type="term" value="F:oxidoreductase activity, acting on the CH-OH group of donors, NAD or NADP as acceptor"/>
    <property type="evidence" value="ECO:0007669"/>
    <property type="project" value="TreeGrafter"/>
</dbReference>
<dbReference type="GO" id="GO:0006633">
    <property type="term" value="P:fatty acid biosynthetic process"/>
    <property type="evidence" value="ECO:0007669"/>
    <property type="project" value="TreeGrafter"/>
</dbReference>
<dbReference type="CDD" id="cd05233">
    <property type="entry name" value="SDR_c"/>
    <property type="match status" value="1"/>
</dbReference>
<dbReference type="InterPro" id="IPR002347">
    <property type="entry name" value="SDR_fam"/>
</dbReference>
<dbReference type="Pfam" id="PF00106">
    <property type="entry name" value="adh_short"/>
    <property type="match status" value="1"/>
</dbReference>
<evidence type="ECO:0000256" key="1">
    <source>
        <dbReference type="ARBA" id="ARBA00006484"/>
    </source>
</evidence>
<dbReference type="EMBL" id="ML210290">
    <property type="protein sequence ID" value="TFK20723.1"/>
    <property type="molecule type" value="Genomic_DNA"/>
</dbReference>
<protein>
    <submittedName>
        <fullName evidence="3">Short-chain dehydrogenase/reductase SDR</fullName>
    </submittedName>
</protein>
<dbReference type="InterPro" id="IPR036291">
    <property type="entry name" value="NAD(P)-bd_dom_sf"/>
</dbReference>
<dbReference type="PANTHER" id="PTHR42760:SF122">
    <property type="entry name" value="NAD(P)-BINDING PROTEIN"/>
    <property type="match status" value="1"/>
</dbReference>